<sequence>MTIYKIDTEKVTTQAKYAQLKGVTRQAVKKWIENGTVETLKIPELGLELVVMGSEPEEVVNKRREKINKLLMLLDQEEQKASSQKENEKE</sequence>
<evidence type="ECO:0000256" key="1">
    <source>
        <dbReference type="SAM" id="Coils"/>
    </source>
</evidence>
<accession>A0A5N1IW61</accession>
<protein>
    <recommendedName>
        <fullName evidence="4">Helix-turn-helix domain-containing protein</fullName>
    </recommendedName>
</protein>
<evidence type="ECO:0008006" key="4">
    <source>
        <dbReference type="Google" id="ProtNLM"/>
    </source>
</evidence>
<gene>
    <name evidence="2" type="ORF">F0P94_11770</name>
</gene>
<dbReference type="RefSeq" id="WP_150904092.1">
    <property type="nucleotide sequence ID" value="NZ_VTWT01000006.1"/>
</dbReference>
<feature type="coiled-coil region" evidence="1">
    <location>
        <begin position="60"/>
        <end position="87"/>
    </location>
</feature>
<name>A0A5N1IW61_9BACT</name>
<dbReference type="AlphaFoldDB" id="A0A5N1IW61"/>
<evidence type="ECO:0000313" key="2">
    <source>
        <dbReference type="EMBL" id="KAA9332679.1"/>
    </source>
</evidence>
<reference evidence="2 3" key="1">
    <citation type="submission" date="2019-09" db="EMBL/GenBank/DDBJ databases">
        <title>Genome sequence of Adhaeribacter sp. M2.</title>
        <authorList>
            <person name="Srinivasan S."/>
        </authorList>
    </citation>
    <scope>NUCLEOTIDE SEQUENCE [LARGE SCALE GENOMIC DNA]</scope>
    <source>
        <strain evidence="2 3">M2</strain>
    </source>
</reference>
<comment type="caution">
    <text evidence="2">The sequence shown here is derived from an EMBL/GenBank/DDBJ whole genome shotgun (WGS) entry which is preliminary data.</text>
</comment>
<organism evidence="2 3">
    <name type="scientific">Adhaeribacter soli</name>
    <dbReference type="NCBI Taxonomy" id="2607655"/>
    <lineage>
        <taxon>Bacteria</taxon>
        <taxon>Pseudomonadati</taxon>
        <taxon>Bacteroidota</taxon>
        <taxon>Cytophagia</taxon>
        <taxon>Cytophagales</taxon>
        <taxon>Hymenobacteraceae</taxon>
        <taxon>Adhaeribacter</taxon>
    </lineage>
</organism>
<dbReference type="EMBL" id="VTWT01000006">
    <property type="protein sequence ID" value="KAA9332679.1"/>
    <property type="molecule type" value="Genomic_DNA"/>
</dbReference>
<keyword evidence="1" id="KW-0175">Coiled coil</keyword>
<keyword evidence="3" id="KW-1185">Reference proteome</keyword>
<dbReference type="Proteomes" id="UP000326570">
    <property type="component" value="Unassembled WGS sequence"/>
</dbReference>
<proteinExistence type="predicted"/>
<evidence type="ECO:0000313" key="3">
    <source>
        <dbReference type="Proteomes" id="UP000326570"/>
    </source>
</evidence>